<dbReference type="Gene3D" id="2.40.128.20">
    <property type="match status" value="1"/>
</dbReference>
<dbReference type="RefSeq" id="WP_344247200.1">
    <property type="nucleotide sequence ID" value="NZ_BAAAPM010000003.1"/>
</dbReference>
<feature type="domain" description="MoaF C-terminal" evidence="2">
    <location>
        <begin position="147"/>
        <end position="260"/>
    </location>
</feature>
<dbReference type="InterPro" id="IPR024724">
    <property type="entry name" value="MoaF_N"/>
</dbReference>
<feature type="domain" description="Molybdenum cofactor biosynthesis protein F N-terminal" evidence="1">
    <location>
        <begin position="4"/>
        <end position="108"/>
    </location>
</feature>
<reference evidence="3 4" key="1">
    <citation type="journal article" date="2019" name="Int. J. Syst. Evol. Microbiol.">
        <title>The Global Catalogue of Microorganisms (GCM) 10K type strain sequencing project: providing services to taxonomists for standard genome sequencing and annotation.</title>
        <authorList>
            <consortium name="The Broad Institute Genomics Platform"/>
            <consortium name="The Broad Institute Genome Sequencing Center for Infectious Disease"/>
            <person name="Wu L."/>
            <person name="Ma J."/>
        </authorList>
    </citation>
    <scope>NUCLEOTIDE SEQUENCE [LARGE SCALE GENOMIC DNA]</scope>
    <source>
        <strain evidence="3 4">JCM 15589</strain>
    </source>
</reference>
<evidence type="ECO:0000259" key="2">
    <source>
        <dbReference type="Pfam" id="PF17409"/>
    </source>
</evidence>
<gene>
    <name evidence="3" type="ORF">GCM10009809_15010</name>
</gene>
<proteinExistence type="predicted"/>
<dbReference type="EMBL" id="BAAAPM010000003">
    <property type="protein sequence ID" value="GAA1720269.1"/>
    <property type="molecule type" value="Genomic_DNA"/>
</dbReference>
<name>A0ABN2J908_9MICO</name>
<dbReference type="InterPro" id="IPR012674">
    <property type="entry name" value="Calycin"/>
</dbReference>
<accession>A0ABN2J908</accession>
<protein>
    <submittedName>
        <fullName evidence="3">Molybdenum cofactor biosynthesis F family protein</fullName>
    </submittedName>
</protein>
<dbReference type="Pfam" id="PF10703">
    <property type="entry name" value="MoaF"/>
    <property type="match status" value="1"/>
</dbReference>
<evidence type="ECO:0000313" key="4">
    <source>
        <dbReference type="Proteomes" id="UP001501138"/>
    </source>
</evidence>
<dbReference type="Proteomes" id="UP001501138">
    <property type="component" value="Unassembled WGS sequence"/>
</dbReference>
<sequence length="271" mass="28861">MSESFISVGALGDGFAADANILEPTRDLDGSSFDLELDGARTTLSLADGVARFSGAVETPGIPARVTSVRSGVYLIDGVVEAAGVTTSTTAVLDTDAGLVTVVEGALPSDAVRAESAYARVQRGEEPTGVTARVRHGRVAGSTAPLHAPTTELVGLRTRYTYSPNEAYEHVYLTPDLYTWHCLQGVEKGLADTDRCHHVGLRDRLTLFVWREKIVPTLGLILVDLERMKTDGKIFGNDGFDTTSFVNFPVGARAEILNTTDHADAGAQVRA</sequence>
<organism evidence="3 4">
    <name type="scientific">Isoptericola hypogeus</name>
    <dbReference type="NCBI Taxonomy" id="300179"/>
    <lineage>
        <taxon>Bacteria</taxon>
        <taxon>Bacillati</taxon>
        <taxon>Actinomycetota</taxon>
        <taxon>Actinomycetes</taxon>
        <taxon>Micrococcales</taxon>
        <taxon>Promicromonosporaceae</taxon>
        <taxon>Isoptericola</taxon>
    </lineage>
</organism>
<comment type="caution">
    <text evidence="3">The sequence shown here is derived from an EMBL/GenBank/DDBJ whole genome shotgun (WGS) entry which is preliminary data.</text>
</comment>
<evidence type="ECO:0000313" key="3">
    <source>
        <dbReference type="EMBL" id="GAA1720269.1"/>
    </source>
</evidence>
<dbReference type="Pfam" id="PF17409">
    <property type="entry name" value="MoaF_C"/>
    <property type="match status" value="1"/>
</dbReference>
<keyword evidence="4" id="KW-1185">Reference proteome</keyword>
<evidence type="ECO:0000259" key="1">
    <source>
        <dbReference type="Pfam" id="PF10703"/>
    </source>
</evidence>
<dbReference type="InterPro" id="IPR035348">
    <property type="entry name" value="MoaF_C"/>
</dbReference>